<proteinExistence type="predicted"/>
<feature type="region of interest" description="Disordered" evidence="1">
    <location>
        <begin position="252"/>
        <end position="314"/>
    </location>
</feature>
<gene>
    <name evidence="3" type="ORF">JR316_004809</name>
</gene>
<evidence type="ECO:0000313" key="3">
    <source>
        <dbReference type="EMBL" id="KAG5170420.1"/>
    </source>
</evidence>
<organism evidence="3">
    <name type="scientific">Psilocybe cubensis</name>
    <name type="common">Psychedelic mushroom</name>
    <name type="synonym">Stropharia cubensis</name>
    <dbReference type="NCBI Taxonomy" id="181762"/>
    <lineage>
        <taxon>Eukaryota</taxon>
        <taxon>Fungi</taxon>
        <taxon>Dikarya</taxon>
        <taxon>Basidiomycota</taxon>
        <taxon>Agaricomycotina</taxon>
        <taxon>Agaricomycetes</taxon>
        <taxon>Agaricomycetidae</taxon>
        <taxon>Agaricales</taxon>
        <taxon>Agaricineae</taxon>
        <taxon>Strophariaceae</taxon>
        <taxon>Psilocybe</taxon>
    </lineage>
</organism>
<feature type="compositionally biased region" description="Polar residues" evidence="1">
    <location>
        <begin position="77"/>
        <end position="90"/>
    </location>
</feature>
<protein>
    <submittedName>
        <fullName evidence="3">Uncharacterized protein</fullName>
    </submittedName>
</protein>
<dbReference type="EMBL" id="JAFIQS010000004">
    <property type="protein sequence ID" value="KAG5170420.1"/>
    <property type="molecule type" value="Genomic_DNA"/>
</dbReference>
<name>A0A8H8CMB0_PSICU</name>
<keyword evidence="2" id="KW-1133">Transmembrane helix</keyword>
<keyword evidence="2" id="KW-0812">Transmembrane</keyword>
<accession>A0A8H8CMB0</accession>
<reference evidence="3" key="1">
    <citation type="submission" date="2021-02" db="EMBL/GenBank/DDBJ databases">
        <title>Psilocybe cubensis genome.</title>
        <authorList>
            <person name="Mckernan K.J."/>
            <person name="Crawford S."/>
            <person name="Trippe A."/>
            <person name="Kane L.T."/>
            <person name="Mclaughlin S."/>
        </authorList>
    </citation>
    <scope>NUCLEOTIDE SEQUENCE [LARGE SCALE GENOMIC DNA]</scope>
    <source>
        <strain evidence="3">MGC-MH-2018</strain>
    </source>
</reference>
<dbReference type="AlphaFoldDB" id="A0A8H8CMB0"/>
<feature type="region of interest" description="Disordered" evidence="1">
    <location>
        <begin position="372"/>
        <end position="402"/>
    </location>
</feature>
<feature type="compositionally biased region" description="Polar residues" evidence="1">
    <location>
        <begin position="111"/>
        <end position="123"/>
    </location>
</feature>
<feature type="region of interest" description="Disordered" evidence="1">
    <location>
        <begin position="77"/>
        <end position="236"/>
    </location>
</feature>
<evidence type="ECO:0000256" key="2">
    <source>
        <dbReference type="SAM" id="Phobius"/>
    </source>
</evidence>
<evidence type="ECO:0000256" key="1">
    <source>
        <dbReference type="SAM" id="MobiDB-lite"/>
    </source>
</evidence>
<feature type="transmembrane region" description="Helical" evidence="2">
    <location>
        <begin position="7"/>
        <end position="30"/>
    </location>
</feature>
<feature type="compositionally biased region" description="Polar residues" evidence="1">
    <location>
        <begin position="187"/>
        <end position="224"/>
    </location>
</feature>
<comment type="caution">
    <text evidence="3">The sequence shown here is derived from an EMBL/GenBank/DDBJ whole genome shotgun (WGS) entry which is preliminary data.</text>
</comment>
<keyword evidence="2" id="KW-0472">Membrane</keyword>
<feature type="compositionally biased region" description="Polar residues" evidence="1">
    <location>
        <begin position="144"/>
        <end position="168"/>
    </location>
</feature>
<sequence length="454" mass="49382">MHCNVQIFINILAVVLFTSAFIHLIISIIYTNPTEVAFTTALSTAANSGIAHPTLIYKIAAFEPTETQVFVHANSMRHTGNNQSQTTPNNKGKGKAKAVDKPHQQPLEGPAQNNDDSYQNDIEQATKKSKKKNLIRTERERKAATSSAGVGPSSQTTSPVRNFNTSRSLAIGHREETNTTDVFAPAGSTTHSPIQVHTRDNATTGRNPSTLQSNPAVSSSTQQYIPPPYNDEDSISPDTYFEARRAQNEYYSSLENEPLYTEHISRSPTPERSAPPAPRCRPQATLRPASHQPVSSNSDNEGRYYNISISSSPSQSLSSIAQSKMSINTNWPFSVPEFSLPPSSPPSTDYEDDEDYVPVHMRQIAPLPVRRSTARPAVAVPPNTSEATPNPSIDPSVPSPAIQDEYIEPAQRPIAALPRRHRIASVNQALLVGVSNSSVVQENSSSSGFSQSTS</sequence>
<feature type="compositionally biased region" description="Polar residues" evidence="1">
    <location>
        <begin position="382"/>
        <end position="393"/>
    </location>
</feature>